<reference evidence="3" key="1">
    <citation type="journal article" date="2015" name="PLoS Genet.">
        <title>The dynamic genome and transcriptome of the human fungal pathogen Blastomyces and close relative Emmonsia.</title>
        <authorList>
            <person name="Munoz J.F."/>
            <person name="Gauthier G.M."/>
            <person name="Desjardins C.A."/>
            <person name="Gallo J.E."/>
            <person name="Holder J."/>
            <person name="Sullivan T.D."/>
            <person name="Marty A.J."/>
            <person name="Carmen J.C."/>
            <person name="Chen Z."/>
            <person name="Ding L."/>
            <person name="Gujja S."/>
            <person name="Magrini V."/>
            <person name="Misas E."/>
            <person name="Mitreva M."/>
            <person name="Priest M."/>
            <person name="Saif S."/>
            <person name="Whiston E.A."/>
            <person name="Young S."/>
            <person name="Zeng Q."/>
            <person name="Goldman W.E."/>
            <person name="Mardis E.R."/>
            <person name="Taylor J.W."/>
            <person name="McEwen J.G."/>
            <person name="Clay O.K."/>
            <person name="Klein B.S."/>
            <person name="Cuomo C.A."/>
        </authorList>
    </citation>
    <scope>NUCLEOTIDE SEQUENCE [LARGE SCALE GENOMIC DNA]</scope>
    <source>
        <strain evidence="3">UAMH 3008</strain>
    </source>
</reference>
<proteinExistence type="predicted"/>
<feature type="region of interest" description="Disordered" evidence="1">
    <location>
        <begin position="31"/>
        <end position="122"/>
    </location>
</feature>
<comment type="caution">
    <text evidence="2">The sequence shown here is derived from an EMBL/GenBank/DDBJ whole genome shotgun (WGS) entry which is preliminary data.</text>
</comment>
<dbReference type="AlphaFoldDB" id="A0A0G2HVZ5"/>
<evidence type="ECO:0000313" key="2">
    <source>
        <dbReference type="EMBL" id="KKZ61925.1"/>
    </source>
</evidence>
<name>A0A0G2HVZ5_9EURO</name>
<evidence type="ECO:0000256" key="1">
    <source>
        <dbReference type="SAM" id="MobiDB-lite"/>
    </source>
</evidence>
<gene>
    <name evidence="2" type="ORF">EMCG_00487</name>
</gene>
<sequence length="122" mass="13331">MANHADISVRILPRFLRQGANHVALIASSEVPTGPECGARRRRQTKSGNTKPNWAGLNRKRRKANPRGSGAEAAGPTRQLEVSGYYLDPQMNGIADLTFSPSHHPNESTDPYKELSTTTILP</sequence>
<organism evidence="2 3">
    <name type="scientific">[Emmonsia] crescens</name>
    <dbReference type="NCBI Taxonomy" id="73230"/>
    <lineage>
        <taxon>Eukaryota</taxon>
        <taxon>Fungi</taxon>
        <taxon>Dikarya</taxon>
        <taxon>Ascomycota</taxon>
        <taxon>Pezizomycotina</taxon>
        <taxon>Eurotiomycetes</taxon>
        <taxon>Eurotiomycetidae</taxon>
        <taxon>Onygenales</taxon>
        <taxon>Ajellomycetaceae</taxon>
        <taxon>Emergomyces</taxon>
    </lineage>
</organism>
<dbReference type="EMBL" id="LCZI01001214">
    <property type="protein sequence ID" value="KKZ61925.1"/>
    <property type="molecule type" value="Genomic_DNA"/>
</dbReference>
<evidence type="ECO:0000313" key="3">
    <source>
        <dbReference type="Proteomes" id="UP000034164"/>
    </source>
</evidence>
<feature type="compositionally biased region" description="Basic and acidic residues" evidence="1">
    <location>
        <begin position="104"/>
        <end position="113"/>
    </location>
</feature>
<dbReference type="VEuPathDB" id="FungiDB:EMCG_00487"/>
<protein>
    <submittedName>
        <fullName evidence="2">Uncharacterized protein</fullName>
    </submittedName>
</protein>
<dbReference type="Proteomes" id="UP000034164">
    <property type="component" value="Unassembled WGS sequence"/>
</dbReference>
<accession>A0A0G2HVZ5</accession>